<dbReference type="SUPFAM" id="SSF48452">
    <property type="entry name" value="TPR-like"/>
    <property type="match status" value="1"/>
</dbReference>
<dbReference type="Proteomes" id="UP001597118">
    <property type="component" value="Unassembled WGS sequence"/>
</dbReference>
<comment type="caution">
    <text evidence="1">The sequence shown here is derived from an EMBL/GenBank/DDBJ whole genome shotgun (WGS) entry which is preliminary data.</text>
</comment>
<evidence type="ECO:0000313" key="2">
    <source>
        <dbReference type="Proteomes" id="UP001597118"/>
    </source>
</evidence>
<dbReference type="InterPro" id="IPR041662">
    <property type="entry name" value="SusD-like_2"/>
</dbReference>
<evidence type="ECO:0000313" key="1">
    <source>
        <dbReference type="EMBL" id="MFD1629913.1"/>
    </source>
</evidence>
<dbReference type="RefSeq" id="WP_379662291.1">
    <property type="nucleotide sequence ID" value="NZ_JBHUDG010000012.1"/>
</dbReference>
<keyword evidence="1" id="KW-0449">Lipoprotein</keyword>
<dbReference type="InterPro" id="IPR011990">
    <property type="entry name" value="TPR-like_helical_dom_sf"/>
</dbReference>
<dbReference type="EMBL" id="JBHUDG010000012">
    <property type="protein sequence ID" value="MFD1629913.1"/>
    <property type="molecule type" value="Genomic_DNA"/>
</dbReference>
<organism evidence="1 2">
    <name type="scientific">Pseudopedobacter beijingensis</name>
    <dbReference type="NCBI Taxonomy" id="1207056"/>
    <lineage>
        <taxon>Bacteria</taxon>
        <taxon>Pseudomonadati</taxon>
        <taxon>Bacteroidota</taxon>
        <taxon>Sphingobacteriia</taxon>
        <taxon>Sphingobacteriales</taxon>
        <taxon>Sphingobacteriaceae</taxon>
        <taxon>Pseudopedobacter</taxon>
    </lineage>
</organism>
<protein>
    <submittedName>
        <fullName evidence="1">SusD/RagB family nutrient-binding outer membrane lipoprotein</fullName>
    </submittedName>
</protein>
<reference evidence="2" key="1">
    <citation type="journal article" date="2019" name="Int. J. Syst. Evol. Microbiol.">
        <title>The Global Catalogue of Microorganisms (GCM) 10K type strain sequencing project: providing services to taxonomists for standard genome sequencing and annotation.</title>
        <authorList>
            <consortium name="The Broad Institute Genomics Platform"/>
            <consortium name="The Broad Institute Genome Sequencing Center for Infectious Disease"/>
            <person name="Wu L."/>
            <person name="Ma J."/>
        </authorList>
    </citation>
    <scope>NUCLEOTIDE SEQUENCE [LARGE SCALE GENOMIC DNA]</scope>
    <source>
        <strain evidence="2">CCUG 53762</strain>
    </source>
</reference>
<name>A0ABW4ICD3_9SPHI</name>
<keyword evidence="2" id="KW-1185">Reference proteome</keyword>
<dbReference type="Gene3D" id="1.25.40.390">
    <property type="match status" value="1"/>
</dbReference>
<sequence>MKKHIITFCGLFTLLVMSNGCTKGFKDINKNPNTSESVTPDALLAPAIKAVVSANMNRSQRITNEFMQVTVNMGDSDSKLFRYEVRRSEADYLYNNWFLQLANFRDVYKGGEGTLDKGYMGVALICQAWVFSMLTDAYGDVPYFEAAKGNEGIFEPKFDRQEEIYRDIFMKLEEANSLLKTVNTGTIKATSDPIYGGSIAKWRKFGNSLYLRLLLRVSHKQELNTPAKITEIVDTKSGDYPIIANNAESAILRWTGVAPYVSPFATWRPADWSTPKIASFFVDNLNDWGDPRVEKWVTKSQGEYAGIPSGYPIGQAPEGRSAMPLTLTSEPLLGNILNFSELQFILAEAAVRGWVTKNPAKTYYENGIINGITLWGYAAPTQTYLETGSLAWDEGFTPNQKIELILTQKYYSLYFTDMQSWFEYRRTGYPNLPKGLGLGNGGEMPARLNYPVYLQSTNSANYKLAIDAQGPDEISTKVWWQK</sequence>
<proteinExistence type="predicted"/>
<gene>
    <name evidence="1" type="ORF">ACFSAH_08495</name>
</gene>
<dbReference type="Pfam" id="PF12771">
    <property type="entry name" value="SusD-like_2"/>
    <property type="match status" value="1"/>
</dbReference>
<accession>A0ABW4ICD3</accession>